<feature type="coiled-coil region" evidence="1">
    <location>
        <begin position="411"/>
        <end position="438"/>
    </location>
</feature>
<feature type="compositionally biased region" description="Basic and acidic residues" evidence="2">
    <location>
        <begin position="127"/>
        <end position="141"/>
    </location>
</feature>
<dbReference type="Pfam" id="PF15030">
    <property type="entry name" value="DUF4527"/>
    <property type="match status" value="1"/>
</dbReference>
<feature type="coiled-coil region" evidence="1">
    <location>
        <begin position="1069"/>
        <end position="1096"/>
    </location>
</feature>
<reference evidence="4" key="1">
    <citation type="submission" date="2023-08" db="EMBL/GenBank/DDBJ databases">
        <authorList>
            <person name="Alioto T."/>
            <person name="Alioto T."/>
            <person name="Gomez Garrido J."/>
        </authorList>
    </citation>
    <scope>NUCLEOTIDE SEQUENCE</scope>
</reference>
<evidence type="ECO:0000259" key="3">
    <source>
        <dbReference type="Pfam" id="PF25523"/>
    </source>
</evidence>
<feature type="coiled-coil region" evidence="1">
    <location>
        <begin position="826"/>
        <end position="867"/>
    </location>
</feature>
<organism evidence="4 5">
    <name type="scientific">Xyrichtys novacula</name>
    <name type="common">Pearly razorfish</name>
    <name type="synonym">Hemipteronotus novacula</name>
    <dbReference type="NCBI Taxonomy" id="13765"/>
    <lineage>
        <taxon>Eukaryota</taxon>
        <taxon>Metazoa</taxon>
        <taxon>Chordata</taxon>
        <taxon>Craniata</taxon>
        <taxon>Vertebrata</taxon>
        <taxon>Euteleostomi</taxon>
        <taxon>Actinopterygii</taxon>
        <taxon>Neopterygii</taxon>
        <taxon>Teleostei</taxon>
        <taxon>Neoteleostei</taxon>
        <taxon>Acanthomorphata</taxon>
        <taxon>Eupercaria</taxon>
        <taxon>Labriformes</taxon>
        <taxon>Labridae</taxon>
        <taxon>Xyrichtys</taxon>
    </lineage>
</organism>
<sequence length="1703" mass="191029">MQHSQRLDQRLHMLRKEVRIMAQDKEHGDQIWMERLQRCQRQLKAKDDEMSRQSQYFENFKTQLQQKLSLARDKEQSLQNRIYTLEKQLLDMTVSAATGMTMISAVRITAGTVTRWEEQQRLPPMRGEGEGEEERKEEKRKQWQPSESMMEKNKQENQNSNEARLQGFILSLQEDLQVLLEREEEGLTQRRELMEQLQEAQESSHLLGCKVEEMKLEVDLLKQSERSLLEKVQEVREENHRLQQIIKDPASQTSEVPESTTIDPGTRSPFSTTTVCPVPSNAHSYTTATGHTSESSLGEVHLFSNGESSSSAVAPLYHQATPESSQTTTEAPSLSKKSKTPPKEDPLNLHSHAGFETDPSSQSLSFTIETLDEFKMGTWCSGGIFNLEESPSEESDALRDAYRTLGFGENLEALREQLDRLKVAQQHSQEQLEVMTQENSRLKLQLYKDGDLHEAKESTKEKMNQLFIGDRVENDTIPVLARDDLLQALNQENRALGERIQELLTHIEHREEEFKKEESQLRDLISKLEVDGVRLEQENQEQGSLITELTKKTEDDLNTIMELQQRLEESKQHTEESQADQAVSGPQQEHENTAAVSGCVQLQNVVESTLKGGESYLMSCQQPDDVTTTLVPKSHQHNHYDLLQNSQQNRSIKSLKTEKEELLSDINSLREQQKEVALSVKTQTEVKQQLTRTVWGLKEEKDCISKSLTGVRQEKEQLTRTVCGLRDERDQLKRSMSGLKEEKEQLTERLSGLRAEKETLTESVSSGKGERDQISLSLQSLQTEREQLYQTVLDLRQDRDVLTASSEYLKEQKEWEQSSYILQEDQDRLRKSISSLKEEKKLTEQSVSRLKEDEKQMNLLVQGLREERITLQTEKQLLKHPDSPGTTQRQHTETLGWTAATLRCQTDANTENLKQDVIGKQEQSDLMQEIEALRAELRKSRDEVDKSNVDARRLHSELHQSENRREEAETKAAQAAAKLMRAMDAANQVEEIREKNNSLTTQVNELQSKLRGVIREKTDALSLKAEIEEQYNILMAQLKAKTVALEELNLEYIALKQVQDSKDDVGTVLVTLRTRYNNIRSKYDDLLRKRSQLDLEIAPLKAKLSCLVLKCQQRNSLLVQMMKTMSRQGHVDPTLIQQVEEVLSDTVIQDYSAAFTPGCMTNEYSTGFTPEFISNLQDCASGFTPDQSCFPLSPHINQQNVFTPQSGGMYGGLKSFEKSAKSSKNPQDLRSQVSSAPTGTLKRDCSSPVQEHTRVPETSSPVVPALKVSLDTDTAQLPPSAGGLVLENRVPEKVGYHQLDIRGKSPIDSARLPGSSLSPTPLSSSTRVGASRRLSSPEKILNLHEQLQKTLQSSYQTSVHRGRGQQPRKCLSFSAPAADLNPASPTVKQSLCSNKPQNNSVPVTSALSRAKSATAVTTIPVAKTTLYDAITSRSANVTSSPNIFTNHHFKPDISKSITPSSSPHLATMEANEAKSSSRSWTNTTECPKLTKKNAATPDVSDARHAASTPSTSRTTGFDCNISICSDTDPKTTASDTTALSLSAAQETNYFNTAPKTDGAVPANDRPAFTAPYTHPSPERSIKSAALEKTKKARPKPEAPSEVQSVEVIKTVGQSSLMIGWERPTLDELGCSNATFVYGYRVFVDGDFHKSVMSSACTKCILENVNLSLPVHISVQTLGSNGLTSNSVHTLYRASNGTDHHSPN</sequence>
<feature type="coiled-coil region" evidence="1">
    <location>
        <begin position="645"/>
        <end position="672"/>
    </location>
</feature>
<dbReference type="InterPro" id="IPR013783">
    <property type="entry name" value="Ig-like_fold"/>
</dbReference>
<feature type="region of interest" description="Disordered" evidence="2">
    <location>
        <begin position="1218"/>
        <end position="1261"/>
    </location>
</feature>
<evidence type="ECO:0000256" key="1">
    <source>
        <dbReference type="SAM" id="Coils"/>
    </source>
</evidence>
<dbReference type="Gene3D" id="2.60.40.10">
    <property type="entry name" value="Immunoglobulins"/>
    <property type="match status" value="1"/>
</dbReference>
<dbReference type="EMBL" id="OY660869">
    <property type="protein sequence ID" value="CAJ1058662.1"/>
    <property type="molecule type" value="Genomic_DNA"/>
</dbReference>
<feature type="compositionally biased region" description="Polar residues" evidence="2">
    <location>
        <begin position="1222"/>
        <end position="1238"/>
    </location>
</feature>
<feature type="compositionally biased region" description="Polar residues" evidence="2">
    <location>
        <begin position="321"/>
        <end position="331"/>
    </location>
</feature>
<name>A0AAV1FBW0_XYRNO</name>
<feature type="compositionally biased region" description="Basic and acidic residues" evidence="2">
    <location>
        <begin position="566"/>
        <end position="576"/>
    </location>
</feature>
<feature type="compositionally biased region" description="Basic and acidic residues" evidence="2">
    <location>
        <begin position="1241"/>
        <end position="1255"/>
    </location>
</feature>
<dbReference type="Pfam" id="PF25523">
    <property type="entry name" value="Ig_RIMBP2"/>
    <property type="match status" value="1"/>
</dbReference>
<keyword evidence="5" id="KW-1185">Reference proteome</keyword>
<feature type="coiled-coil region" evidence="1">
    <location>
        <begin position="729"/>
        <end position="798"/>
    </location>
</feature>
<evidence type="ECO:0000313" key="4">
    <source>
        <dbReference type="EMBL" id="CAJ1058662.1"/>
    </source>
</evidence>
<protein>
    <submittedName>
        <fullName evidence="4">Trichohyalin-like</fullName>
    </submittedName>
</protein>
<dbReference type="Gene3D" id="6.10.250.3110">
    <property type="match status" value="1"/>
</dbReference>
<feature type="compositionally biased region" description="Low complexity" evidence="2">
    <location>
        <begin position="1315"/>
        <end position="1326"/>
    </location>
</feature>
<feature type="coiled-coil region" evidence="1">
    <location>
        <begin position="486"/>
        <end position="527"/>
    </location>
</feature>
<feature type="region of interest" description="Disordered" evidence="2">
    <location>
        <begin position="1301"/>
        <end position="1333"/>
    </location>
</feature>
<keyword evidence="1" id="KW-0175">Coiled coil</keyword>
<feature type="domain" description="RIMS-binding protein 1/2/3 Fn3" evidence="3">
    <location>
        <begin position="1596"/>
        <end position="1689"/>
    </location>
</feature>
<proteinExistence type="predicted"/>
<feature type="compositionally biased region" description="Polar residues" evidence="2">
    <location>
        <begin position="1473"/>
        <end position="1485"/>
    </location>
</feature>
<feature type="coiled-coil region" evidence="1">
    <location>
        <begin position="180"/>
        <end position="245"/>
    </location>
</feature>
<dbReference type="PANTHER" id="PTHR36866:SF1">
    <property type="entry name" value="GENE 1043-RELATED"/>
    <property type="match status" value="1"/>
</dbReference>
<feature type="region of interest" description="Disordered" evidence="2">
    <location>
        <begin position="250"/>
        <end position="279"/>
    </location>
</feature>
<feature type="region of interest" description="Disordered" evidence="2">
    <location>
        <begin position="116"/>
        <end position="160"/>
    </location>
</feature>
<dbReference type="PANTHER" id="PTHR36866">
    <property type="entry name" value="CHROMOSOME 4 OPEN READING FRAME 50"/>
    <property type="match status" value="1"/>
</dbReference>
<feature type="region of interest" description="Disordered" evidence="2">
    <location>
        <begin position="940"/>
        <end position="968"/>
    </location>
</feature>
<feature type="region of interest" description="Disordered" evidence="2">
    <location>
        <begin position="319"/>
        <end position="362"/>
    </location>
</feature>
<dbReference type="InterPro" id="IPR032771">
    <property type="entry name" value="DUF4527"/>
</dbReference>
<evidence type="ECO:0000313" key="5">
    <source>
        <dbReference type="Proteomes" id="UP001178508"/>
    </source>
</evidence>
<feature type="region of interest" description="Disordered" evidence="2">
    <location>
        <begin position="566"/>
        <end position="595"/>
    </location>
</feature>
<feature type="region of interest" description="Disordered" evidence="2">
    <location>
        <begin position="1550"/>
        <end position="1581"/>
    </location>
</feature>
<accession>A0AAV1FBW0</accession>
<dbReference type="Proteomes" id="UP001178508">
    <property type="component" value="Chromosome 6"/>
</dbReference>
<dbReference type="InterPro" id="IPR057884">
    <property type="entry name" value="FN3_RIM-BP1/2/3"/>
</dbReference>
<feature type="region of interest" description="Disordered" evidence="2">
    <location>
        <begin position="1469"/>
        <end position="1514"/>
    </location>
</feature>
<evidence type="ECO:0000256" key="2">
    <source>
        <dbReference type="SAM" id="MobiDB-lite"/>
    </source>
</evidence>
<gene>
    <name evidence="4" type="ORF">XNOV1_A027246</name>
</gene>